<gene>
    <name evidence="1" type="ORF">EYH45_07120</name>
</gene>
<organism evidence="1 2">
    <name type="scientific">Caldiarchaeum subterraneum</name>
    <dbReference type="NCBI Taxonomy" id="311458"/>
    <lineage>
        <taxon>Archaea</taxon>
        <taxon>Nitrososphaerota</taxon>
        <taxon>Candidatus Caldarchaeales</taxon>
        <taxon>Candidatus Caldarchaeaceae</taxon>
        <taxon>Candidatus Caldarchaeum</taxon>
    </lineage>
</organism>
<accession>A0A833ECJ8</accession>
<comment type="caution">
    <text evidence="1">The sequence shown here is derived from an EMBL/GenBank/DDBJ whole genome shotgun (WGS) entry which is preliminary data.</text>
</comment>
<reference evidence="1" key="1">
    <citation type="journal article" date="2020" name="ISME J.">
        <title>Gammaproteobacteria mediating utilization of methyl-, sulfur- and petroleum organic compounds in deep ocean hydrothermal plumes.</title>
        <authorList>
            <person name="Zhou Z."/>
            <person name="Liu Y."/>
            <person name="Pan J."/>
            <person name="Cron B.R."/>
            <person name="Toner B.M."/>
            <person name="Anantharaman K."/>
            <person name="Breier J.A."/>
            <person name="Dick G.J."/>
            <person name="Li M."/>
        </authorList>
    </citation>
    <scope>NUCLEOTIDE SEQUENCE</scope>
    <source>
        <strain evidence="1">SZUA-1515</strain>
    </source>
</reference>
<proteinExistence type="predicted"/>
<dbReference type="EMBL" id="DQVM01000138">
    <property type="protein sequence ID" value="HIQ30319.1"/>
    <property type="molecule type" value="Genomic_DNA"/>
</dbReference>
<sequence length="97" mass="11192">MDNVIDKVIPIFIGKSYIQYSKEAMLEMPLSAQVYLRKKIHISGKSYYYIHIPAKVGSDSQFPFKEGDKLQMVIDPSKKKIILTKVTDKRKVKVRST</sequence>
<name>A0A833ECJ8_CALS0</name>
<protein>
    <submittedName>
        <fullName evidence="1">Uncharacterized protein</fullName>
    </submittedName>
</protein>
<dbReference type="AlphaFoldDB" id="A0A833ECJ8"/>
<dbReference type="Proteomes" id="UP000608579">
    <property type="component" value="Unassembled WGS sequence"/>
</dbReference>
<evidence type="ECO:0000313" key="1">
    <source>
        <dbReference type="EMBL" id="HIQ30319.1"/>
    </source>
</evidence>
<evidence type="ECO:0000313" key="2">
    <source>
        <dbReference type="Proteomes" id="UP000608579"/>
    </source>
</evidence>